<organism evidence="3 4">
    <name type="scientific">Micropruina glycogenica</name>
    <dbReference type="NCBI Taxonomy" id="75385"/>
    <lineage>
        <taxon>Bacteria</taxon>
        <taxon>Bacillati</taxon>
        <taxon>Actinomycetota</taxon>
        <taxon>Actinomycetes</taxon>
        <taxon>Propionibacteriales</taxon>
        <taxon>Nocardioidaceae</taxon>
        <taxon>Micropruina</taxon>
    </lineage>
</organism>
<reference evidence="3 4" key="1">
    <citation type="submission" date="2018-02" db="EMBL/GenBank/DDBJ databases">
        <authorList>
            <person name="Cohen D.B."/>
            <person name="Kent A.D."/>
        </authorList>
    </citation>
    <scope>NUCLEOTIDE SEQUENCE [LARGE SCALE GENOMIC DNA]</scope>
    <source>
        <strain evidence="3">1</strain>
    </source>
</reference>
<dbReference type="InterPro" id="IPR017853">
    <property type="entry name" value="GH"/>
</dbReference>
<dbReference type="InterPro" id="IPR014756">
    <property type="entry name" value="Ig_E-set"/>
</dbReference>
<feature type="chain" id="PRO_5014815594" evidence="1">
    <location>
        <begin position="29"/>
        <end position="1152"/>
    </location>
</feature>
<dbReference type="CDD" id="cd11339">
    <property type="entry name" value="AmyAc_bac_CMD_like_2"/>
    <property type="match status" value="1"/>
</dbReference>
<accession>A0A2N9JIQ6</accession>
<dbReference type="PANTHER" id="PTHR10357">
    <property type="entry name" value="ALPHA-AMYLASE FAMILY MEMBER"/>
    <property type="match status" value="1"/>
</dbReference>
<name>A0A2N9JIQ6_9ACTN</name>
<dbReference type="PANTHER" id="PTHR10357:SF209">
    <property type="entry name" value="PERIPLASMIC ALPHA-AMYLASE"/>
    <property type="match status" value="1"/>
</dbReference>
<evidence type="ECO:0000313" key="3">
    <source>
        <dbReference type="EMBL" id="SPD87289.1"/>
    </source>
</evidence>
<feature type="domain" description="Glycosyl hydrolase family 13 catalytic" evidence="2">
    <location>
        <begin position="154"/>
        <end position="610"/>
    </location>
</feature>
<proteinExistence type="predicted"/>
<dbReference type="InterPro" id="IPR013780">
    <property type="entry name" value="Glyco_hydro_b"/>
</dbReference>
<dbReference type="InterPro" id="IPR054409">
    <property type="entry name" value="X25_BaPul-like"/>
</dbReference>
<dbReference type="GO" id="GO:0005975">
    <property type="term" value="P:carbohydrate metabolic process"/>
    <property type="evidence" value="ECO:0007669"/>
    <property type="project" value="InterPro"/>
</dbReference>
<dbReference type="Pfam" id="PF00128">
    <property type="entry name" value="Alpha-amylase"/>
    <property type="match status" value="1"/>
</dbReference>
<dbReference type="CDD" id="cd12962">
    <property type="entry name" value="X25_BaPul_like"/>
    <property type="match status" value="3"/>
</dbReference>
<dbReference type="Gene3D" id="2.60.40.1130">
    <property type="entry name" value="Rab geranylgeranyltransferase alpha-subunit, insert domain"/>
    <property type="match status" value="1"/>
</dbReference>
<dbReference type="Gene3D" id="2.60.40.10">
    <property type="entry name" value="Immunoglobulins"/>
    <property type="match status" value="3"/>
</dbReference>
<evidence type="ECO:0000256" key="1">
    <source>
        <dbReference type="SAM" id="SignalP"/>
    </source>
</evidence>
<dbReference type="Pfam" id="PF22058">
    <property type="entry name" value="X25_BaPul_like"/>
    <property type="match status" value="3"/>
</dbReference>
<dbReference type="Pfam" id="PF17967">
    <property type="entry name" value="Pullulanase_N2"/>
    <property type="match status" value="1"/>
</dbReference>
<dbReference type="InterPro" id="IPR006047">
    <property type="entry name" value="GH13_cat_dom"/>
</dbReference>
<sequence>MHRRKSLVLAVVVALIVSWFTAGVPASAAERTATLVGSLQKVLGCSDDWQPVCTETDLVQKGTTYSRTFTVPAGQWEFKVAINHSWDESYGAQGGSSNIPLALTTATKLLFSYDDTSHLVTVKPVDLPRSTSAADRKLAVGSLRESLTKERFYFLMADRFANGDTSNDNGGLTGGRLTTGFDPTDSGFYHGGDLKGVTQKLDYIKGLGTTAIWLTPSFKNNPVQGAGNDVSAGYHGYWITDFTQIDPRLGTNQDMKNLIAKAHAKGMKVFFDIITNHTADIIDYTKPGDYSYINKETSPYKTAGGQDFDDRDYAGTDDFPKLDAGTSFPYVPTFRSEADKTVKVPAWLNDPTLYHNRGNSTFAGESSTYGDFVGLDDLFTENHEVVTGMENIYKTWADFGIDGFRIDTVKHVNTEFWQQFIPSVLNHAKARNDDFFMFGEVYDSSPTFTSQYTTTAKLQATLDFGFQNAALGFAQGKATTGLRDMYAGDDWYTDGDSNAYQLPTFLGNHDMGRLAMMLRTSGVSKEDTLTRLKLANSLLYLTRGQPVVYYGDEQGFEGSGGDKAARQDMFASKVASYNSEEVIGGASGSKDRYNTNAPLYRQIADLAKLRAKHPALADGAQIERYASSDAGIFAVSRIDKAANREYLVVTNNATTAKTATFATYTPGGRFTPLLGGGGDERADRFGRVTVRVPALSTRVFRAGSRMPAASAAPVIVPLTPTMGGTVGGRAELSVALANTGSFAEVSFYYRPAGTQAWKLIGTDDNPRYRVYQDVSGMPKGSLLEYRVVAKDLQGRYSATSTYGFVGDAGGTTGPSTISYDPPEKQPDSVSVPGSHNASMGCTGGPNGDGNWFPACPQAQLTLDADDQIWKLSVPVAAGDYEYKAAINGTWDENYGAGGARNGSNINYQPPGGTVDFYYDHATHWVTSNAQGPILTAAGSFQSELGCPGDWQPDCMRPWLQDLDGDGTYTFASVKIPAGTYEFKVTHGLSWDESYPADNVTVNVPADGMLVTINYALATHAVTVSVTQAAATPDLTVAKAVLVRDNVIAYPGDALPFGVDPRGLNWRLHWSAKGGLGLDAEAVTGGQVATLTRDWKGLPASVLLSNPELAGYVALRIDSQTASRIRSIMNGQVAVAMYDDQGRLLDATGLKRL</sequence>
<dbReference type="Gene3D" id="3.20.20.80">
    <property type="entry name" value="Glycosidases"/>
    <property type="match status" value="2"/>
</dbReference>
<dbReference type="AlphaFoldDB" id="A0A2N9JIQ6"/>
<protein>
    <submittedName>
        <fullName evidence="3">Alpha-1,6-glucosidase</fullName>
    </submittedName>
</protein>
<dbReference type="Proteomes" id="UP000238164">
    <property type="component" value="Chromosome 1"/>
</dbReference>
<feature type="signal peptide" evidence="1">
    <location>
        <begin position="1"/>
        <end position="28"/>
    </location>
</feature>
<evidence type="ECO:0000313" key="4">
    <source>
        <dbReference type="Proteomes" id="UP000238164"/>
    </source>
</evidence>
<dbReference type="OrthoDB" id="9805159at2"/>
<keyword evidence="1" id="KW-0732">Signal</keyword>
<dbReference type="KEGG" id="mgg:MPLG2_2259"/>
<evidence type="ECO:0000259" key="2">
    <source>
        <dbReference type="SMART" id="SM00642"/>
    </source>
</evidence>
<dbReference type="EMBL" id="LT985188">
    <property type="protein sequence ID" value="SPD87289.1"/>
    <property type="molecule type" value="Genomic_DNA"/>
</dbReference>
<dbReference type="InterPro" id="IPR013783">
    <property type="entry name" value="Ig-like_fold"/>
</dbReference>
<dbReference type="SUPFAM" id="SSF81296">
    <property type="entry name" value="E set domains"/>
    <property type="match status" value="1"/>
</dbReference>
<dbReference type="InterPro" id="IPR040671">
    <property type="entry name" value="Pullulanase_N2"/>
</dbReference>
<dbReference type="Gene3D" id="2.60.40.1180">
    <property type="entry name" value="Golgi alpha-mannosidase II"/>
    <property type="match status" value="1"/>
</dbReference>
<gene>
    <name evidence="3" type="ORF">MPLG2_2259</name>
</gene>
<keyword evidence="4" id="KW-1185">Reference proteome</keyword>
<dbReference type="RefSeq" id="WP_105186051.1">
    <property type="nucleotide sequence ID" value="NZ_BAAAGO010000004.1"/>
</dbReference>
<dbReference type="SMART" id="SM00642">
    <property type="entry name" value="Aamy"/>
    <property type="match status" value="1"/>
</dbReference>
<dbReference type="SUPFAM" id="SSF51445">
    <property type="entry name" value="(Trans)glycosidases"/>
    <property type="match status" value="1"/>
</dbReference>